<sequence length="92" mass="9916">MEVMKSKSWRTALGAAAVIIAGCGLCCLPLIAPLLASLGVSIGLAAYLDELSIWHFIPITGIGIGVFVMIRKRFVQQKCKRDCKCESQCNTS</sequence>
<feature type="transmembrane region" description="Helical" evidence="1">
    <location>
        <begin position="12"/>
        <end position="32"/>
    </location>
</feature>
<evidence type="ECO:0000256" key="1">
    <source>
        <dbReference type="SAM" id="Phobius"/>
    </source>
</evidence>
<dbReference type="Proteomes" id="UP000643610">
    <property type="component" value="Unassembled WGS sequence"/>
</dbReference>
<reference evidence="2 3" key="1">
    <citation type="submission" date="2020-08" db="EMBL/GenBank/DDBJ databases">
        <title>Novel species isolated from subtropical streams in China.</title>
        <authorList>
            <person name="Lu H."/>
        </authorList>
    </citation>
    <scope>NUCLEOTIDE SEQUENCE [LARGE SCALE GENOMIC DNA]</scope>
    <source>
        <strain evidence="2 3">KCTC 52442</strain>
    </source>
</reference>
<dbReference type="PROSITE" id="PS51257">
    <property type="entry name" value="PROKAR_LIPOPROTEIN"/>
    <property type="match status" value="1"/>
</dbReference>
<keyword evidence="3" id="KW-1185">Reference proteome</keyword>
<evidence type="ECO:0008006" key="4">
    <source>
        <dbReference type="Google" id="ProtNLM"/>
    </source>
</evidence>
<accession>A0ABR6XQ16</accession>
<evidence type="ECO:0000313" key="2">
    <source>
        <dbReference type="EMBL" id="MBC3831569.1"/>
    </source>
</evidence>
<dbReference type="EMBL" id="JACOFU010000003">
    <property type="protein sequence ID" value="MBC3831569.1"/>
    <property type="molecule type" value="Genomic_DNA"/>
</dbReference>
<keyword evidence="1" id="KW-0472">Membrane</keyword>
<keyword evidence="1" id="KW-0812">Transmembrane</keyword>
<dbReference type="RefSeq" id="WP_186890619.1">
    <property type="nucleotide sequence ID" value="NZ_JACOFU010000003.1"/>
</dbReference>
<feature type="transmembrane region" description="Helical" evidence="1">
    <location>
        <begin position="52"/>
        <end position="70"/>
    </location>
</feature>
<evidence type="ECO:0000313" key="3">
    <source>
        <dbReference type="Proteomes" id="UP000643610"/>
    </source>
</evidence>
<proteinExistence type="predicted"/>
<organism evidence="2 3">
    <name type="scientific">Undibacterium amnicola</name>
    <dbReference type="NCBI Taxonomy" id="1834038"/>
    <lineage>
        <taxon>Bacteria</taxon>
        <taxon>Pseudomonadati</taxon>
        <taxon>Pseudomonadota</taxon>
        <taxon>Betaproteobacteria</taxon>
        <taxon>Burkholderiales</taxon>
        <taxon>Oxalobacteraceae</taxon>
        <taxon>Undibacterium</taxon>
    </lineage>
</organism>
<keyword evidence="1" id="KW-1133">Transmembrane helix</keyword>
<protein>
    <recommendedName>
        <fullName evidence="4">Mercuric ion transport protein</fullName>
    </recommendedName>
</protein>
<comment type="caution">
    <text evidence="2">The sequence shown here is derived from an EMBL/GenBank/DDBJ whole genome shotgun (WGS) entry which is preliminary data.</text>
</comment>
<name>A0ABR6XQ16_9BURK</name>
<gene>
    <name evidence="2" type="ORF">H8K33_08605</name>
</gene>